<proteinExistence type="predicted"/>
<dbReference type="InterPro" id="IPR019226">
    <property type="entry name" value="DUF2158"/>
</dbReference>
<evidence type="ECO:0000313" key="1">
    <source>
        <dbReference type="EMBL" id="QSX94333.1"/>
    </source>
</evidence>
<dbReference type="Pfam" id="PF09926">
    <property type="entry name" value="DUF2158"/>
    <property type="match status" value="1"/>
</dbReference>
<organism evidence="1 2">
    <name type="scientific">Janthinobacterium lividum</name>
    <dbReference type="NCBI Taxonomy" id="29581"/>
    <lineage>
        <taxon>Bacteria</taxon>
        <taxon>Pseudomonadati</taxon>
        <taxon>Pseudomonadota</taxon>
        <taxon>Betaproteobacteria</taxon>
        <taxon>Burkholderiales</taxon>
        <taxon>Oxalobacteraceae</taxon>
        <taxon>Janthinobacterium</taxon>
    </lineage>
</organism>
<dbReference type="EMBL" id="CP071520">
    <property type="protein sequence ID" value="QSX94333.1"/>
    <property type="molecule type" value="Genomic_DNA"/>
</dbReference>
<dbReference type="Proteomes" id="UP000662821">
    <property type="component" value="Chromosome"/>
</dbReference>
<dbReference type="RefSeq" id="WP_151095498.1">
    <property type="nucleotide sequence ID" value="NZ_CP071520.1"/>
</dbReference>
<evidence type="ECO:0000313" key="2">
    <source>
        <dbReference type="Proteomes" id="UP000662821"/>
    </source>
</evidence>
<accession>A0AAJ4MNV7</accession>
<gene>
    <name evidence="1" type="ORF">J3P46_16465</name>
</gene>
<reference evidence="1 2" key="1">
    <citation type="submission" date="2021-03" db="EMBL/GenBank/DDBJ databases">
        <title>Draft genome sequence of Janthinobacterium sp. strain PLB02 isolated from infected primmorphs (Lubomirskia baicalensis).</title>
        <authorList>
            <person name="Chernogor L.I."/>
            <person name="Belikov S.I."/>
            <person name="Petrushin I.S."/>
        </authorList>
    </citation>
    <scope>NUCLEOTIDE SEQUENCE [LARGE SCALE GENOMIC DNA]</scope>
    <source>
        <strain evidence="1 2">PLB02</strain>
    </source>
</reference>
<protein>
    <submittedName>
        <fullName evidence="1">DUF2158 domain-containing protein</fullName>
    </submittedName>
</protein>
<dbReference type="AlphaFoldDB" id="A0AAJ4MNV7"/>
<name>A0AAJ4MNV7_9BURK</name>
<sequence length="68" mass="7722">MMQSTKQFKEGDTVRVKCGGPAMTVLCVDGDYFTGEENRTAVFCVYEKDQFLFEQAYPENALDILRDA</sequence>